<dbReference type="OrthoDB" id="4780at10239"/>
<reference evidence="2" key="1">
    <citation type="submission" date="2016-06" db="EMBL/GenBank/DDBJ databases">
        <authorList>
            <person name="Berg J.A."/>
            <person name="Grossarth S.E."/>
            <person name="Jarvis T.M."/>
            <person name="Merrill B.D."/>
            <person name="Breakwell D.P."/>
            <person name="Hope S."/>
            <person name="Grose J.H."/>
        </authorList>
    </citation>
    <scope>NUCLEOTIDE SEQUENCE [LARGE SCALE GENOMIC DNA]</scope>
</reference>
<organism evidence="1 2">
    <name type="scientific">Erwinia phage vB_EamM_Huxley</name>
    <dbReference type="NCBI Taxonomy" id="1883373"/>
    <lineage>
        <taxon>Viruses</taxon>
        <taxon>Duplodnaviria</taxon>
        <taxon>Heunggongvirae</taxon>
        <taxon>Uroviricota</taxon>
        <taxon>Caudoviricetes</taxon>
        <taxon>Chimalliviridae</taxon>
        <taxon>Machinavirus</taxon>
        <taxon>Machinavirus machina</taxon>
    </lineage>
</organism>
<dbReference type="RefSeq" id="YP_009293046.1">
    <property type="nucleotide sequence ID" value="NC_031127.1"/>
</dbReference>
<evidence type="ECO:0000313" key="2">
    <source>
        <dbReference type="Proteomes" id="UP000203302"/>
    </source>
</evidence>
<dbReference type="GeneID" id="29069200"/>
<sequence length="434" mass="48384">MAYGRFQQIVNYHIAQAAGLPPVEYNAVVTVRGIPLTVIRVHSLIHSGNFFEDITTLTHLTLVVPFSQMRIATANSDGDLKVQITLRSANRLLATYAYRGIVVNNRDPDMEAQTMFSGQSDEKAIAFVTFELMDESIWFLRLRNVKVRHQETDALTVARAILADTLPDSSNEGEVLSLAYEKEEQQLYRNIILPDSTTFMEVFDQLQERYGIYSKGLGVYQHLRRWYLYQLWDEEKFNTATEKVVIYNLPREKAAQIDKTIHITPGVLYLITGGDTTTVVKTDENALNQGTGYRVGSIRALDNRASSFTPGGVSMTTPDKFVSQANPVDYAGKVTNAPVAKQGFTDNDKPLRAKLARSTGTFIKVTWNRAAHGLIKPGMAVKYVYANEYGIYSRYGTVVGEVFQAGLDGGSIATANHNTQSELTLWLGKQKNTA</sequence>
<evidence type="ECO:0000313" key="1">
    <source>
        <dbReference type="EMBL" id="ANZ49160.1"/>
    </source>
</evidence>
<gene>
    <name evidence="1" type="ORF">HUXLEY_78</name>
</gene>
<name>A0A1B2ICZ7_9CAUD</name>
<protein>
    <submittedName>
        <fullName evidence="1">Putative virion structural protein</fullName>
    </submittedName>
</protein>
<accession>A0A1B2ICZ7</accession>
<proteinExistence type="predicted"/>
<dbReference type="Proteomes" id="UP000203302">
    <property type="component" value="Segment"/>
</dbReference>
<dbReference type="KEGG" id="vg:29069200"/>
<dbReference type="EMBL" id="KX397368">
    <property type="protein sequence ID" value="ANZ49160.1"/>
    <property type="molecule type" value="Genomic_DNA"/>
</dbReference>